<gene>
    <name evidence="3" type="ORF">HNQ64_001249</name>
</gene>
<sequence length="263" mass="27694">MKRLLTFLFLGSLTLSALAQEVVSESDAPVAEAASGEAPVSIPPTAADVLSEEVIPKAFANTRYQATWSSNPFLRKTVVSNNPTIDWSNDWALAGMYKSTTGKITISLQNKQTAEFKRVTSDADANSEFKLISANFNRNRTEASVDLEKDGKKATLKYDDNLTSRPVTVSNTFKAPAGGQPGAAQGNPNLRTPQPGQAGQQPGQLGQPVNVTAPRGTVQPGGIQPGIQPGAVPTAGQPATAPTISRRRQLIPAPVSPPAAQPQ</sequence>
<evidence type="ECO:0000313" key="3">
    <source>
        <dbReference type="EMBL" id="MBB5037007.1"/>
    </source>
</evidence>
<reference evidence="3 4" key="1">
    <citation type="submission" date="2020-08" db="EMBL/GenBank/DDBJ databases">
        <title>Genomic Encyclopedia of Type Strains, Phase IV (KMG-IV): sequencing the most valuable type-strain genomes for metagenomic binning, comparative biology and taxonomic classification.</title>
        <authorList>
            <person name="Goeker M."/>
        </authorList>
    </citation>
    <scope>NUCLEOTIDE SEQUENCE [LARGE SCALE GENOMIC DNA]</scope>
    <source>
        <strain evidence="3 4">DSM 12251</strain>
    </source>
</reference>
<feature type="compositionally biased region" description="Low complexity" evidence="1">
    <location>
        <begin position="220"/>
        <end position="230"/>
    </location>
</feature>
<dbReference type="RefSeq" id="WP_184206479.1">
    <property type="nucleotide sequence ID" value="NZ_JACHIF010000002.1"/>
</dbReference>
<evidence type="ECO:0000256" key="1">
    <source>
        <dbReference type="SAM" id="MobiDB-lite"/>
    </source>
</evidence>
<name>A0A7W8DP66_9BACT</name>
<dbReference type="Proteomes" id="UP000534294">
    <property type="component" value="Unassembled WGS sequence"/>
</dbReference>
<feature type="compositionally biased region" description="Pro residues" evidence="1">
    <location>
        <begin position="254"/>
        <end position="263"/>
    </location>
</feature>
<feature type="chain" id="PRO_5030808901" evidence="2">
    <location>
        <begin position="20"/>
        <end position="263"/>
    </location>
</feature>
<dbReference type="AlphaFoldDB" id="A0A7W8DP66"/>
<keyword evidence="4" id="KW-1185">Reference proteome</keyword>
<evidence type="ECO:0000313" key="4">
    <source>
        <dbReference type="Proteomes" id="UP000534294"/>
    </source>
</evidence>
<evidence type="ECO:0000256" key="2">
    <source>
        <dbReference type="SAM" id="SignalP"/>
    </source>
</evidence>
<feature type="region of interest" description="Disordered" evidence="1">
    <location>
        <begin position="167"/>
        <end position="263"/>
    </location>
</feature>
<dbReference type="EMBL" id="JACHIF010000002">
    <property type="protein sequence ID" value="MBB5037007.1"/>
    <property type="molecule type" value="Genomic_DNA"/>
</dbReference>
<proteinExistence type="predicted"/>
<accession>A0A7W8DP66</accession>
<feature type="compositionally biased region" description="Low complexity" evidence="1">
    <location>
        <begin position="175"/>
        <end position="208"/>
    </location>
</feature>
<feature type="signal peptide" evidence="2">
    <location>
        <begin position="1"/>
        <end position="19"/>
    </location>
</feature>
<keyword evidence="2" id="KW-0732">Signal</keyword>
<comment type="caution">
    <text evidence="3">The sequence shown here is derived from an EMBL/GenBank/DDBJ whole genome shotgun (WGS) entry which is preliminary data.</text>
</comment>
<protein>
    <submittedName>
        <fullName evidence="3">Uncharacterized protein</fullName>
    </submittedName>
</protein>
<organism evidence="3 4">
    <name type="scientific">Prosthecobacter dejongeii</name>
    <dbReference type="NCBI Taxonomy" id="48465"/>
    <lineage>
        <taxon>Bacteria</taxon>
        <taxon>Pseudomonadati</taxon>
        <taxon>Verrucomicrobiota</taxon>
        <taxon>Verrucomicrobiia</taxon>
        <taxon>Verrucomicrobiales</taxon>
        <taxon>Verrucomicrobiaceae</taxon>
        <taxon>Prosthecobacter</taxon>
    </lineage>
</organism>